<protein>
    <submittedName>
        <fullName evidence="2">ThuA domain-containing protein</fullName>
    </submittedName>
</protein>
<dbReference type="PANTHER" id="PTHR40469:SF2">
    <property type="entry name" value="GALACTOSE-BINDING DOMAIN-LIKE SUPERFAMILY PROTEIN"/>
    <property type="match status" value="1"/>
</dbReference>
<proteinExistence type="predicted"/>
<keyword evidence="3" id="KW-1185">Reference proteome</keyword>
<name>A0ABT3TQK0_9ACTN</name>
<reference evidence="2" key="1">
    <citation type="submission" date="2022-10" db="EMBL/GenBank/DDBJ databases">
        <title>Streptomyces beihaiensis sp. nov., a chitin degrading actinobacterium, isolated from shrimp pond soil.</title>
        <authorList>
            <person name="Xie J."/>
            <person name="Shen N."/>
        </authorList>
    </citation>
    <scope>NUCLEOTIDE SEQUENCE</scope>
    <source>
        <strain evidence="2">GXMU-J5</strain>
    </source>
</reference>
<gene>
    <name evidence="2" type="ORF">OFY01_05950</name>
</gene>
<dbReference type="PANTHER" id="PTHR40469">
    <property type="entry name" value="SECRETED GLYCOSYL HYDROLASE"/>
    <property type="match status" value="1"/>
</dbReference>
<sequence>MAQPTGTTPTVLVHTRTTDYRHASIPYAVDTLRALGFAVRHTEDPGEFARGLDPARGAPPAAVVFLSTSGDILTPEGRERLAAYIDGGGGFAGVHAAACTEYGWPYYGTLLAARFARHPAHQPGRLRVADHDHPATRHLGESWEFEDEWYDFRSDPRSDPAVRVLAYAEEASYEGAAMGGDHPLVWCRAQGTGRVFYTGLGHSEAAWSDPDFRVHVAGGVGWAGRFASPG</sequence>
<dbReference type="Gene3D" id="3.40.50.880">
    <property type="match status" value="1"/>
</dbReference>
<accession>A0ABT3TQK0</accession>
<dbReference type="EMBL" id="JAPHNL010000044">
    <property type="protein sequence ID" value="MCX3059314.1"/>
    <property type="molecule type" value="Genomic_DNA"/>
</dbReference>
<dbReference type="Pfam" id="PF06283">
    <property type="entry name" value="ThuA"/>
    <property type="match status" value="1"/>
</dbReference>
<evidence type="ECO:0000313" key="3">
    <source>
        <dbReference type="Proteomes" id="UP001163064"/>
    </source>
</evidence>
<dbReference type="RefSeq" id="WP_266597012.1">
    <property type="nucleotide sequence ID" value="NZ_JAPHNL010000044.1"/>
</dbReference>
<dbReference type="Proteomes" id="UP001163064">
    <property type="component" value="Unassembled WGS sequence"/>
</dbReference>
<organism evidence="2 3">
    <name type="scientific">Streptomyces beihaiensis</name>
    <dbReference type="NCBI Taxonomy" id="2984495"/>
    <lineage>
        <taxon>Bacteria</taxon>
        <taxon>Bacillati</taxon>
        <taxon>Actinomycetota</taxon>
        <taxon>Actinomycetes</taxon>
        <taxon>Kitasatosporales</taxon>
        <taxon>Streptomycetaceae</taxon>
        <taxon>Streptomyces</taxon>
    </lineage>
</organism>
<dbReference type="InterPro" id="IPR029010">
    <property type="entry name" value="ThuA-like"/>
</dbReference>
<comment type="caution">
    <text evidence="2">The sequence shown here is derived from an EMBL/GenBank/DDBJ whole genome shotgun (WGS) entry which is preliminary data.</text>
</comment>
<dbReference type="InterPro" id="IPR029062">
    <property type="entry name" value="Class_I_gatase-like"/>
</dbReference>
<evidence type="ECO:0000259" key="1">
    <source>
        <dbReference type="Pfam" id="PF06283"/>
    </source>
</evidence>
<evidence type="ECO:0000313" key="2">
    <source>
        <dbReference type="EMBL" id="MCX3059314.1"/>
    </source>
</evidence>
<dbReference type="SUPFAM" id="SSF52317">
    <property type="entry name" value="Class I glutamine amidotransferase-like"/>
    <property type="match status" value="1"/>
</dbReference>
<feature type="domain" description="ThuA-like" evidence="1">
    <location>
        <begin position="11"/>
        <end position="223"/>
    </location>
</feature>